<dbReference type="Proteomes" id="UP001168877">
    <property type="component" value="Unassembled WGS sequence"/>
</dbReference>
<dbReference type="CDD" id="cd06222">
    <property type="entry name" value="RNase_H_like"/>
    <property type="match status" value="1"/>
</dbReference>
<dbReference type="InterPro" id="IPR002156">
    <property type="entry name" value="RNaseH_domain"/>
</dbReference>
<dbReference type="Gene3D" id="3.30.420.10">
    <property type="entry name" value="Ribonuclease H-like superfamily/Ribonuclease H"/>
    <property type="match status" value="1"/>
</dbReference>
<dbReference type="InterPro" id="IPR012337">
    <property type="entry name" value="RNaseH-like_sf"/>
</dbReference>
<evidence type="ECO:0000313" key="3">
    <source>
        <dbReference type="Proteomes" id="UP001168877"/>
    </source>
</evidence>
<feature type="domain" description="RNase H type-1" evidence="1">
    <location>
        <begin position="24"/>
        <end position="108"/>
    </location>
</feature>
<reference evidence="2" key="1">
    <citation type="journal article" date="2022" name="Plant J.">
        <title>Strategies of tolerance reflected in two North American maple genomes.</title>
        <authorList>
            <person name="McEvoy S.L."/>
            <person name="Sezen U.U."/>
            <person name="Trouern-Trend A."/>
            <person name="McMahon S.M."/>
            <person name="Schaberg P.G."/>
            <person name="Yang J."/>
            <person name="Wegrzyn J.L."/>
            <person name="Swenson N.G."/>
        </authorList>
    </citation>
    <scope>NUCLEOTIDE SEQUENCE</scope>
    <source>
        <strain evidence="2">NS2018</strain>
    </source>
</reference>
<accession>A0AA39TKC8</accession>
<dbReference type="InterPro" id="IPR044730">
    <property type="entry name" value="RNase_H-like_dom_plant"/>
</dbReference>
<organism evidence="2 3">
    <name type="scientific">Acer saccharum</name>
    <name type="common">Sugar maple</name>
    <dbReference type="NCBI Taxonomy" id="4024"/>
    <lineage>
        <taxon>Eukaryota</taxon>
        <taxon>Viridiplantae</taxon>
        <taxon>Streptophyta</taxon>
        <taxon>Embryophyta</taxon>
        <taxon>Tracheophyta</taxon>
        <taxon>Spermatophyta</taxon>
        <taxon>Magnoliopsida</taxon>
        <taxon>eudicotyledons</taxon>
        <taxon>Gunneridae</taxon>
        <taxon>Pentapetalae</taxon>
        <taxon>rosids</taxon>
        <taxon>malvids</taxon>
        <taxon>Sapindales</taxon>
        <taxon>Sapindaceae</taxon>
        <taxon>Hippocastanoideae</taxon>
        <taxon>Acereae</taxon>
        <taxon>Acer</taxon>
    </lineage>
</organism>
<evidence type="ECO:0000313" key="2">
    <source>
        <dbReference type="EMBL" id="KAK0606449.1"/>
    </source>
</evidence>
<name>A0AA39TKC8_ACESA</name>
<dbReference type="SUPFAM" id="SSF53098">
    <property type="entry name" value="Ribonuclease H-like"/>
    <property type="match status" value="1"/>
</dbReference>
<dbReference type="AlphaFoldDB" id="A0AA39TKC8"/>
<reference evidence="2" key="2">
    <citation type="submission" date="2023-06" db="EMBL/GenBank/DDBJ databases">
        <authorList>
            <person name="Swenson N.G."/>
            <person name="Wegrzyn J.L."/>
            <person name="Mcevoy S.L."/>
        </authorList>
    </citation>
    <scope>NUCLEOTIDE SEQUENCE</scope>
    <source>
        <strain evidence="2">NS2018</strain>
        <tissue evidence="2">Leaf</tissue>
    </source>
</reference>
<gene>
    <name evidence="2" type="ORF">LWI29_037885</name>
</gene>
<proteinExistence type="predicted"/>
<evidence type="ECO:0000259" key="1">
    <source>
        <dbReference type="Pfam" id="PF13456"/>
    </source>
</evidence>
<protein>
    <recommendedName>
        <fullName evidence="1">RNase H type-1 domain-containing protein</fullName>
    </recommendedName>
</protein>
<comment type="caution">
    <text evidence="2">The sequence shown here is derived from an EMBL/GenBank/DDBJ whole genome shotgun (WGS) entry which is preliminary data.</text>
</comment>
<dbReference type="GO" id="GO:0003676">
    <property type="term" value="F:nucleic acid binding"/>
    <property type="evidence" value="ECO:0007669"/>
    <property type="project" value="InterPro"/>
</dbReference>
<dbReference type="InterPro" id="IPR036397">
    <property type="entry name" value="RNaseH_sf"/>
</dbReference>
<keyword evidence="3" id="KW-1185">Reference proteome</keyword>
<dbReference type="Pfam" id="PF13456">
    <property type="entry name" value="RVT_3"/>
    <property type="match status" value="1"/>
</dbReference>
<sequence length="121" mass="13781">MVATVERRRFRRWSLALTSLVSSNAEIRVILKACEIIHSNSTWSDCKVIIISDSLDMVSWVNCDNFGSLAHIDFIYEIRNWLKAIGKTEVIFKSRASNFMADSLAKECSNNCGDYVHIMDS</sequence>
<dbReference type="GO" id="GO:0004523">
    <property type="term" value="F:RNA-DNA hybrid ribonuclease activity"/>
    <property type="evidence" value="ECO:0007669"/>
    <property type="project" value="InterPro"/>
</dbReference>
<dbReference type="EMBL" id="JAUESC010000002">
    <property type="protein sequence ID" value="KAK0606449.1"/>
    <property type="molecule type" value="Genomic_DNA"/>
</dbReference>